<comment type="caution">
    <text evidence="2">The sequence shown here is derived from an EMBL/GenBank/DDBJ whole genome shotgun (WGS) entry which is preliminary data.</text>
</comment>
<feature type="signal peptide" evidence="1">
    <location>
        <begin position="1"/>
        <end position="23"/>
    </location>
</feature>
<sequence>MSRTGFRRTFAALSACSLALAVAACGSGEDEGGRGKTRITVNCMPPKSAEVDRRFFEEDVAAFEKAHPDIDVVPHDAFPCQDPKTFDAKLAGGQMEDVFYTYFTDAGHVVDIGQAADLTPYVRELKSYGTLQRQLRDIYTVDGKVYGIPRTGYSMGLIYNKALFEKAGLDPDRPPATWDEVRTAARKIAALGDNTVGYADYSAQNQGGWHFTAELYSRGGDVVDASGEKATIDTPEGHAVLRTLHDMRWTDRSMGSKQLLVINDVQQMMGTGKLGMYLAAPDNIPILVKEKGGDYKDLALAPMPGGESTLIGGDGYMFRKKASPEQIRAGLQWLDHMFLTPGKGFLGDYARAEAGDAPVGLPEPRLFTGAADAEDQKVKNANANVPVANYQPFLDGNQNLKMKIEPPHAQQLYSVLDGVVSAVLTKEDADIDKLLEDATGKIDGILARS</sequence>
<dbReference type="InterPro" id="IPR050490">
    <property type="entry name" value="Bact_solute-bd_prot1"/>
</dbReference>
<evidence type="ECO:0000313" key="2">
    <source>
        <dbReference type="EMBL" id="GAA4815212.1"/>
    </source>
</evidence>
<gene>
    <name evidence="2" type="ORF">GCM10023220_54050</name>
</gene>
<evidence type="ECO:0000256" key="1">
    <source>
        <dbReference type="SAM" id="SignalP"/>
    </source>
</evidence>
<dbReference type="Pfam" id="PF01547">
    <property type="entry name" value="SBP_bac_1"/>
    <property type="match status" value="1"/>
</dbReference>
<dbReference type="Proteomes" id="UP001501265">
    <property type="component" value="Unassembled WGS sequence"/>
</dbReference>
<feature type="chain" id="PRO_5046852669" evidence="1">
    <location>
        <begin position="24"/>
        <end position="449"/>
    </location>
</feature>
<reference evidence="3" key="1">
    <citation type="journal article" date="2019" name="Int. J. Syst. Evol. Microbiol.">
        <title>The Global Catalogue of Microorganisms (GCM) 10K type strain sequencing project: providing services to taxonomists for standard genome sequencing and annotation.</title>
        <authorList>
            <consortium name="The Broad Institute Genomics Platform"/>
            <consortium name="The Broad Institute Genome Sequencing Center for Infectious Disease"/>
            <person name="Wu L."/>
            <person name="Ma J."/>
        </authorList>
    </citation>
    <scope>NUCLEOTIDE SEQUENCE [LARGE SCALE GENOMIC DNA]</scope>
    <source>
        <strain evidence="3">JCM 18081</strain>
    </source>
</reference>
<keyword evidence="3" id="KW-1185">Reference proteome</keyword>
<organism evidence="2 3">
    <name type="scientific">Streptomyces ziwulingensis</name>
    <dbReference type="NCBI Taxonomy" id="1045501"/>
    <lineage>
        <taxon>Bacteria</taxon>
        <taxon>Bacillati</taxon>
        <taxon>Actinomycetota</taxon>
        <taxon>Actinomycetes</taxon>
        <taxon>Kitasatosporales</taxon>
        <taxon>Streptomycetaceae</taxon>
        <taxon>Streptomyces</taxon>
    </lineage>
</organism>
<proteinExistence type="predicted"/>
<dbReference type="PROSITE" id="PS51257">
    <property type="entry name" value="PROKAR_LIPOPROTEIN"/>
    <property type="match status" value="1"/>
</dbReference>
<dbReference type="SUPFAM" id="SSF53850">
    <property type="entry name" value="Periplasmic binding protein-like II"/>
    <property type="match status" value="1"/>
</dbReference>
<name>A0ABP9CRR6_9ACTN</name>
<dbReference type="RefSeq" id="WP_345622939.1">
    <property type="nucleotide sequence ID" value="NZ_BAABIG010000058.1"/>
</dbReference>
<dbReference type="PANTHER" id="PTHR43649">
    <property type="entry name" value="ARABINOSE-BINDING PROTEIN-RELATED"/>
    <property type="match status" value="1"/>
</dbReference>
<dbReference type="Gene3D" id="3.40.190.10">
    <property type="entry name" value="Periplasmic binding protein-like II"/>
    <property type="match status" value="1"/>
</dbReference>
<protein>
    <submittedName>
        <fullName evidence="2">Extracellular solute-binding protein</fullName>
    </submittedName>
</protein>
<dbReference type="InterPro" id="IPR006059">
    <property type="entry name" value="SBP"/>
</dbReference>
<evidence type="ECO:0000313" key="3">
    <source>
        <dbReference type="Proteomes" id="UP001501265"/>
    </source>
</evidence>
<dbReference type="EMBL" id="BAABIG010000058">
    <property type="protein sequence ID" value="GAA4815212.1"/>
    <property type="molecule type" value="Genomic_DNA"/>
</dbReference>
<accession>A0ABP9CRR6</accession>
<keyword evidence="1" id="KW-0732">Signal</keyword>
<dbReference type="PANTHER" id="PTHR43649:SF16">
    <property type="entry name" value="SUGAR-BINDING LIPOPROTEIN"/>
    <property type="match status" value="1"/>
</dbReference>